<evidence type="ECO:0000256" key="1">
    <source>
        <dbReference type="SAM" id="MobiDB-lite"/>
    </source>
</evidence>
<evidence type="ECO:0000313" key="2">
    <source>
        <dbReference type="EMBL" id="JAC71058.1"/>
    </source>
</evidence>
<feature type="region of interest" description="Disordered" evidence="1">
    <location>
        <begin position="17"/>
        <end position="78"/>
    </location>
</feature>
<reference evidence="2" key="1">
    <citation type="submission" date="2014-05" db="EMBL/GenBank/DDBJ databases">
        <title>The transcriptome of the halophilic microalga Tetraselmis sp. GSL018 isolated from the Great Salt Lake, Utah.</title>
        <authorList>
            <person name="Jinkerson R.E."/>
            <person name="D'Adamo S."/>
            <person name="Posewitz M.C."/>
        </authorList>
    </citation>
    <scope>NUCLEOTIDE SEQUENCE</scope>
    <source>
        <strain evidence="2">GSL018</strain>
    </source>
</reference>
<proteinExistence type="predicted"/>
<organism evidence="2">
    <name type="scientific">Tetraselmis sp. GSL018</name>
    <dbReference type="NCBI Taxonomy" id="582737"/>
    <lineage>
        <taxon>Eukaryota</taxon>
        <taxon>Viridiplantae</taxon>
        <taxon>Chlorophyta</taxon>
        <taxon>core chlorophytes</taxon>
        <taxon>Chlorodendrophyceae</taxon>
        <taxon>Chlorodendrales</taxon>
        <taxon>Chlorodendraceae</taxon>
        <taxon>Tetraselmis</taxon>
    </lineage>
</organism>
<gene>
    <name evidence="2" type="ORF">TSPGSL018_2779</name>
</gene>
<feature type="compositionally biased region" description="Basic and acidic residues" evidence="1">
    <location>
        <begin position="48"/>
        <end position="66"/>
    </location>
</feature>
<name>A0A061RGH1_9CHLO</name>
<dbReference type="EMBL" id="GBEZ01015074">
    <property type="protein sequence ID" value="JAC71058.1"/>
    <property type="molecule type" value="Transcribed_RNA"/>
</dbReference>
<protein>
    <submittedName>
        <fullName evidence="2">Uncharacterized protein</fullName>
    </submittedName>
</protein>
<accession>A0A061RGH1</accession>
<dbReference type="AlphaFoldDB" id="A0A061RGH1"/>
<feature type="compositionally biased region" description="Basic and acidic residues" evidence="1">
    <location>
        <begin position="29"/>
        <end position="39"/>
    </location>
</feature>
<sequence length="107" mass="12221">MATYSRPGVYCVTQVKQRSRKFTQGVRNQRSDYRGKQKQPEASPSENYVREKRTDKSLQVERKPGAKTDSGANSQVARSEILKRVQEQVMKTMMKNKKDGPTVESVP</sequence>